<keyword evidence="3" id="KW-0813">Transport</keyword>
<feature type="transmembrane region" description="Helical" evidence="8">
    <location>
        <begin position="51"/>
        <end position="68"/>
    </location>
</feature>
<evidence type="ECO:0000256" key="1">
    <source>
        <dbReference type="ARBA" id="ARBA00004651"/>
    </source>
</evidence>
<evidence type="ECO:0000256" key="4">
    <source>
        <dbReference type="ARBA" id="ARBA00022475"/>
    </source>
</evidence>
<keyword evidence="5 8" id="KW-0812">Transmembrane</keyword>
<evidence type="ECO:0000256" key="8">
    <source>
        <dbReference type="RuleBase" id="RU363041"/>
    </source>
</evidence>
<evidence type="ECO:0000256" key="2">
    <source>
        <dbReference type="ARBA" id="ARBA00009142"/>
    </source>
</evidence>
<proteinExistence type="inferred from homology"/>
<feature type="transmembrane region" description="Helical" evidence="8">
    <location>
        <begin position="88"/>
        <end position="105"/>
    </location>
</feature>
<comment type="subcellular location">
    <subcellularLocation>
        <location evidence="1 8">Cell membrane</location>
        <topology evidence="1 8">Multi-pass membrane protein</topology>
    </subcellularLocation>
</comment>
<feature type="transmembrane region" description="Helical" evidence="8">
    <location>
        <begin position="19"/>
        <end position="44"/>
    </location>
</feature>
<comment type="similarity">
    <text evidence="2 8">Belongs to the 4-toluene sulfonate uptake permease (TSUP) (TC 2.A.102) family.</text>
</comment>
<dbReference type="PANTHER" id="PTHR30269">
    <property type="entry name" value="TRANSMEMBRANE PROTEIN YFCA"/>
    <property type="match status" value="1"/>
</dbReference>
<dbReference type="RefSeq" id="WP_392395786.1">
    <property type="nucleotide sequence ID" value="NZ_JAURTK010000015.1"/>
</dbReference>
<feature type="transmembrane region" description="Helical" evidence="8">
    <location>
        <begin position="140"/>
        <end position="166"/>
    </location>
</feature>
<gene>
    <name evidence="9" type="ORF">J2793_006550</name>
</gene>
<keyword evidence="6 8" id="KW-1133">Transmembrane helix</keyword>
<dbReference type="Proteomes" id="UP001229486">
    <property type="component" value="Unassembled WGS sequence"/>
</dbReference>
<feature type="transmembrane region" description="Helical" evidence="8">
    <location>
        <begin position="236"/>
        <end position="256"/>
    </location>
</feature>
<dbReference type="InterPro" id="IPR052017">
    <property type="entry name" value="TSUP"/>
</dbReference>
<accession>A0AB73IM51</accession>
<feature type="transmembrane region" description="Helical" evidence="8">
    <location>
        <begin position="178"/>
        <end position="200"/>
    </location>
</feature>
<dbReference type="EMBL" id="JAURTK010000015">
    <property type="protein sequence ID" value="MDP9651075.1"/>
    <property type="molecule type" value="Genomic_DNA"/>
</dbReference>
<feature type="transmembrane region" description="Helical" evidence="8">
    <location>
        <begin position="110"/>
        <end position="128"/>
    </location>
</feature>
<dbReference type="AlphaFoldDB" id="A0AB73IM51"/>
<organism evidence="9 10">
    <name type="scientific">Paraburkholderia caledonica</name>
    <dbReference type="NCBI Taxonomy" id="134536"/>
    <lineage>
        <taxon>Bacteria</taxon>
        <taxon>Pseudomonadati</taxon>
        <taxon>Pseudomonadota</taxon>
        <taxon>Betaproteobacteria</taxon>
        <taxon>Burkholderiales</taxon>
        <taxon>Burkholderiaceae</taxon>
        <taxon>Paraburkholderia</taxon>
    </lineage>
</organism>
<dbReference type="InterPro" id="IPR002781">
    <property type="entry name" value="TM_pro_TauE-like"/>
</dbReference>
<keyword evidence="4 8" id="KW-1003">Cell membrane</keyword>
<evidence type="ECO:0000313" key="10">
    <source>
        <dbReference type="Proteomes" id="UP001229486"/>
    </source>
</evidence>
<name>A0AB73IM51_9BURK</name>
<evidence type="ECO:0000256" key="6">
    <source>
        <dbReference type="ARBA" id="ARBA00022989"/>
    </source>
</evidence>
<comment type="caution">
    <text evidence="9">The sequence shown here is derived from an EMBL/GenBank/DDBJ whole genome shotgun (WGS) entry which is preliminary data.</text>
</comment>
<feature type="transmembrane region" description="Helical" evidence="8">
    <location>
        <begin position="206"/>
        <end position="224"/>
    </location>
</feature>
<dbReference type="GO" id="GO:0005886">
    <property type="term" value="C:plasma membrane"/>
    <property type="evidence" value="ECO:0007669"/>
    <property type="project" value="UniProtKB-SubCell"/>
</dbReference>
<dbReference type="PANTHER" id="PTHR30269:SF32">
    <property type="entry name" value="MEMBRANE TRANSPORTER PROTEIN-RELATED"/>
    <property type="match status" value="1"/>
</dbReference>
<dbReference type="Pfam" id="PF01925">
    <property type="entry name" value="TauE"/>
    <property type="match status" value="1"/>
</dbReference>
<protein>
    <recommendedName>
        <fullName evidence="8">Probable membrane transporter protein</fullName>
    </recommendedName>
</protein>
<sequence>MDSLLIFIHANLPLPPLQLLVLCAGVAVAYVIFGLAGFGTALVAGPVLAQFVPVATIVPLLALLDFVAAGVNVARDGKAADTSELKRIVPAMALGSLCGATILLLGRPEVLLLALGVFAVGYAIYSLSGYKSGARFTPRAALPLGLVGGVFSALFGSGGFIYAIYLAGRIEASERIRVTQSTLIGLSTLTRALLFLLAGVYANRQMLLLAASLLPAMLIGATVGRRITLALSRAQFLRIVSAIVLCSGTALIWRYFAR</sequence>
<keyword evidence="7 8" id="KW-0472">Membrane</keyword>
<evidence type="ECO:0000256" key="7">
    <source>
        <dbReference type="ARBA" id="ARBA00023136"/>
    </source>
</evidence>
<evidence type="ECO:0000313" key="9">
    <source>
        <dbReference type="EMBL" id="MDP9651075.1"/>
    </source>
</evidence>
<reference evidence="9" key="1">
    <citation type="submission" date="2023-07" db="EMBL/GenBank/DDBJ databases">
        <title>Sorghum-associated microbial communities from plants grown in Nebraska, USA.</title>
        <authorList>
            <person name="Schachtman D."/>
        </authorList>
    </citation>
    <scope>NUCLEOTIDE SEQUENCE</scope>
    <source>
        <strain evidence="9">DS1061</strain>
    </source>
</reference>
<evidence type="ECO:0000256" key="5">
    <source>
        <dbReference type="ARBA" id="ARBA00022692"/>
    </source>
</evidence>
<evidence type="ECO:0000256" key="3">
    <source>
        <dbReference type="ARBA" id="ARBA00022448"/>
    </source>
</evidence>